<evidence type="ECO:0000256" key="4">
    <source>
        <dbReference type="ARBA" id="ARBA00022840"/>
    </source>
</evidence>
<gene>
    <name evidence="6 9" type="primary">tilS</name>
    <name evidence="10" type="ORF">GCM10007888_04920</name>
    <name evidence="9" type="ORF">MOX02_02040</name>
</gene>
<evidence type="ECO:0000313" key="10">
    <source>
        <dbReference type="EMBL" id="GLS62111.1"/>
    </source>
</evidence>
<dbReference type="InterPro" id="IPR011063">
    <property type="entry name" value="TilS/TtcA_N"/>
</dbReference>
<dbReference type="EMBL" id="BSPK01000004">
    <property type="protein sequence ID" value="GLS62111.1"/>
    <property type="molecule type" value="Genomic_DNA"/>
</dbReference>
<name>A0A512IWW0_9HYPH</name>
<dbReference type="NCBIfam" id="TIGR02432">
    <property type="entry name" value="lysidine_TilS_N"/>
    <property type="match status" value="1"/>
</dbReference>
<sequence length="387" mass="39957">MSASASADTLRARIAGALDPVLSEPGTVAVLAVSGGPDSTALMHAAAGRAPGRLHVATVDHRLRPESGVEALRVAATAARLGLPHRTLVWDGARPATGIQAAARTARYALLAAFAREIGAGLILTGHTLDDQAETVLMRLIAGSGLGGLAGMRAARPLGPGLVLARPFLGIPKADLVTWCEAEGIAYLRDPSNTDETFTRARLRSLLPRLKREGLDAGRLARLAERAARDEAALQRAAAEALAAARRPAPTGGLRLDGRALASCPDAVALRALDRALDEAGGEGPRRLERLERLVLPVILPALRGGWPVRRTLRGLVVAATAAGDVIVRAAPPRRGGTAKSVAAETPPELLGKGGPATYIGPECEEGPTAAAEGSRAGGQHSPRIDR</sequence>
<accession>A0A512IWW0</accession>
<dbReference type="CDD" id="cd01992">
    <property type="entry name" value="TilS_N"/>
    <property type="match status" value="1"/>
</dbReference>
<keyword evidence="12" id="KW-1185">Reference proteome</keyword>
<dbReference type="EC" id="6.3.4.19" evidence="6"/>
<dbReference type="Gene3D" id="3.40.50.620">
    <property type="entry name" value="HUPs"/>
    <property type="match status" value="1"/>
</dbReference>
<keyword evidence="6" id="KW-0963">Cytoplasm</keyword>
<dbReference type="InterPro" id="IPR012094">
    <property type="entry name" value="tRNA_Ile_lys_synt"/>
</dbReference>
<evidence type="ECO:0000259" key="8">
    <source>
        <dbReference type="Pfam" id="PF01171"/>
    </source>
</evidence>
<evidence type="ECO:0000313" key="11">
    <source>
        <dbReference type="Proteomes" id="UP000321960"/>
    </source>
</evidence>
<proteinExistence type="inferred from homology"/>
<reference evidence="12" key="2">
    <citation type="journal article" date="2019" name="Int. J. Syst. Evol. Microbiol.">
        <title>The Global Catalogue of Microorganisms (GCM) 10K type strain sequencing project: providing services to taxonomists for standard genome sequencing and annotation.</title>
        <authorList>
            <consortium name="The Broad Institute Genomics Platform"/>
            <consortium name="The Broad Institute Genome Sequencing Center for Infectious Disease"/>
            <person name="Wu L."/>
            <person name="Ma J."/>
        </authorList>
    </citation>
    <scope>NUCLEOTIDE SEQUENCE [LARGE SCALE GENOMIC DNA]</scope>
    <source>
        <strain evidence="12">NBRC 107715</strain>
    </source>
</reference>
<comment type="subcellular location">
    <subcellularLocation>
        <location evidence="6">Cytoplasm</location>
    </subcellularLocation>
</comment>
<dbReference type="OrthoDB" id="9807403at2"/>
<feature type="region of interest" description="Disordered" evidence="7">
    <location>
        <begin position="335"/>
        <end position="387"/>
    </location>
</feature>
<evidence type="ECO:0000313" key="9">
    <source>
        <dbReference type="EMBL" id="GEP02166.1"/>
    </source>
</evidence>
<comment type="catalytic activity">
    <reaction evidence="5 6">
        <text>cytidine(34) in tRNA(Ile2) + L-lysine + ATP = lysidine(34) in tRNA(Ile2) + AMP + diphosphate + H(+)</text>
        <dbReference type="Rhea" id="RHEA:43744"/>
        <dbReference type="Rhea" id="RHEA-COMP:10625"/>
        <dbReference type="Rhea" id="RHEA-COMP:10670"/>
        <dbReference type="ChEBI" id="CHEBI:15378"/>
        <dbReference type="ChEBI" id="CHEBI:30616"/>
        <dbReference type="ChEBI" id="CHEBI:32551"/>
        <dbReference type="ChEBI" id="CHEBI:33019"/>
        <dbReference type="ChEBI" id="CHEBI:82748"/>
        <dbReference type="ChEBI" id="CHEBI:83665"/>
        <dbReference type="ChEBI" id="CHEBI:456215"/>
        <dbReference type="EC" id="6.3.4.19"/>
    </reaction>
</comment>
<dbReference type="HAMAP" id="MF_01161">
    <property type="entry name" value="tRNA_Ile_lys_synt"/>
    <property type="match status" value="1"/>
</dbReference>
<dbReference type="PANTHER" id="PTHR43033">
    <property type="entry name" value="TRNA(ILE)-LYSIDINE SYNTHASE-RELATED"/>
    <property type="match status" value="1"/>
</dbReference>
<dbReference type="GO" id="GO:0032267">
    <property type="term" value="F:tRNA(Ile)-lysidine synthase activity"/>
    <property type="evidence" value="ECO:0007669"/>
    <property type="project" value="UniProtKB-EC"/>
</dbReference>
<dbReference type="EMBL" id="BJZU01000003">
    <property type="protein sequence ID" value="GEP02166.1"/>
    <property type="molecule type" value="Genomic_DNA"/>
</dbReference>
<evidence type="ECO:0000256" key="1">
    <source>
        <dbReference type="ARBA" id="ARBA00022598"/>
    </source>
</evidence>
<dbReference type="SUPFAM" id="SSF52402">
    <property type="entry name" value="Adenine nucleotide alpha hydrolases-like"/>
    <property type="match status" value="1"/>
</dbReference>
<dbReference type="InterPro" id="IPR012795">
    <property type="entry name" value="tRNA_Ile_lys_synt_N"/>
</dbReference>
<keyword evidence="2 6" id="KW-0819">tRNA processing</keyword>
<comment type="caution">
    <text evidence="9">The sequence shown here is derived from an EMBL/GenBank/DDBJ whole genome shotgun (WGS) entry which is preliminary data.</text>
</comment>
<dbReference type="Proteomes" id="UP001156856">
    <property type="component" value="Unassembled WGS sequence"/>
</dbReference>
<dbReference type="GO" id="GO:0006400">
    <property type="term" value="P:tRNA modification"/>
    <property type="evidence" value="ECO:0007669"/>
    <property type="project" value="UniProtKB-UniRule"/>
</dbReference>
<reference evidence="9 11" key="3">
    <citation type="submission" date="2019-07" db="EMBL/GenBank/DDBJ databases">
        <title>Whole genome shotgun sequence of Methylobacterium oxalidis NBRC 107715.</title>
        <authorList>
            <person name="Hosoyama A."/>
            <person name="Uohara A."/>
            <person name="Ohji S."/>
            <person name="Ichikawa N."/>
        </authorList>
    </citation>
    <scope>NUCLEOTIDE SEQUENCE [LARGE SCALE GENOMIC DNA]</scope>
    <source>
        <strain evidence="9 11">NBRC 107715</strain>
    </source>
</reference>
<dbReference type="RefSeq" id="WP_147023834.1">
    <property type="nucleotide sequence ID" value="NZ_BJZU01000003.1"/>
</dbReference>
<organism evidence="9 11">
    <name type="scientific">Methylobacterium oxalidis</name>
    <dbReference type="NCBI Taxonomy" id="944322"/>
    <lineage>
        <taxon>Bacteria</taxon>
        <taxon>Pseudomonadati</taxon>
        <taxon>Pseudomonadota</taxon>
        <taxon>Alphaproteobacteria</taxon>
        <taxon>Hyphomicrobiales</taxon>
        <taxon>Methylobacteriaceae</taxon>
        <taxon>Methylobacterium</taxon>
    </lineage>
</organism>
<keyword evidence="1 6" id="KW-0436">Ligase</keyword>
<evidence type="ECO:0000313" key="12">
    <source>
        <dbReference type="Proteomes" id="UP001156856"/>
    </source>
</evidence>
<comment type="function">
    <text evidence="6">Ligates lysine onto the cytidine present at position 34 of the AUA codon-specific tRNA(Ile) that contains the anticodon CAU, in an ATP-dependent manner. Cytidine is converted to lysidine, thus changing the amino acid specificity of the tRNA from methionine to isoleucine.</text>
</comment>
<comment type="domain">
    <text evidence="6">The N-terminal region contains the highly conserved SGGXDS motif, predicted to be a P-loop motif involved in ATP binding.</text>
</comment>
<evidence type="ECO:0000256" key="6">
    <source>
        <dbReference type="HAMAP-Rule" id="MF_01161"/>
    </source>
</evidence>
<feature type="domain" description="tRNA(Ile)-lysidine/2-thiocytidine synthase N-terminal" evidence="8">
    <location>
        <begin position="30"/>
        <end position="205"/>
    </location>
</feature>
<dbReference type="GO" id="GO:0005737">
    <property type="term" value="C:cytoplasm"/>
    <property type="evidence" value="ECO:0007669"/>
    <property type="project" value="UniProtKB-SubCell"/>
</dbReference>
<keyword evidence="4 6" id="KW-0067">ATP-binding</keyword>
<evidence type="ECO:0000256" key="2">
    <source>
        <dbReference type="ARBA" id="ARBA00022694"/>
    </source>
</evidence>
<dbReference type="Pfam" id="PF01171">
    <property type="entry name" value="ATP_bind_3"/>
    <property type="match status" value="1"/>
</dbReference>
<dbReference type="InterPro" id="IPR014729">
    <property type="entry name" value="Rossmann-like_a/b/a_fold"/>
</dbReference>
<feature type="binding site" evidence="6">
    <location>
        <begin position="34"/>
        <end position="39"/>
    </location>
    <ligand>
        <name>ATP</name>
        <dbReference type="ChEBI" id="CHEBI:30616"/>
    </ligand>
</feature>
<dbReference type="Proteomes" id="UP000321960">
    <property type="component" value="Unassembled WGS sequence"/>
</dbReference>
<keyword evidence="3 6" id="KW-0547">Nucleotide-binding</keyword>
<evidence type="ECO:0000256" key="7">
    <source>
        <dbReference type="SAM" id="MobiDB-lite"/>
    </source>
</evidence>
<dbReference type="AlphaFoldDB" id="A0A512IWW0"/>
<dbReference type="GO" id="GO:0005524">
    <property type="term" value="F:ATP binding"/>
    <property type="evidence" value="ECO:0007669"/>
    <property type="project" value="UniProtKB-UniRule"/>
</dbReference>
<reference evidence="10" key="1">
    <citation type="journal article" date="2014" name="Int. J. Syst. Evol. Microbiol.">
        <title>Complete genome of a new Firmicutes species belonging to the dominant human colonic microbiota ('Ruminococcus bicirculans') reveals two chromosomes and a selective capacity to utilize plant glucans.</title>
        <authorList>
            <consortium name="NISC Comparative Sequencing Program"/>
            <person name="Wegmann U."/>
            <person name="Louis P."/>
            <person name="Goesmann A."/>
            <person name="Henrissat B."/>
            <person name="Duncan S.H."/>
            <person name="Flint H.J."/>
        </authorList>
    </citation>
    <scope>NUCLEOTIDE SEQUENCE</scope>
    <source>
        <strain evidence="10">NBRC 107715</strain>
    </source>
</reference>
<evidence type="ECO:0000256" key="5">
    <source>
        <dbReference type="ARBA" id="ARBA00048539"/>
    </source>
</evidence>
<dbReference type="PANTHER" id="PTHR43033:SF1">
    <property type="entry name" value="TRNA(ILE)-LYSIDINE SYNTHASE-RELATED"/>
    <property type="match status" value="1"/>
</dbReference>
<reference evidence="10" key="4">
    <citation type="submission" date="2023-01" db="EMBL/GenBank/DDBJ databases">
        <title>Draft genome sequence of Methylobacterium oxalidis strain NBRC 107715.</title>
        <authorList>
            <person name="Sun Q."/>
            <person name="Mori K."/>
        </authorList>
    </citation>
    <scope>NUCLEOTIDE SEQUENCE</scope>
    <source>
        <strain evidence="10">NBRC 107715</strain>
    </source>
</reference>
<evidence type="ECO:0000256" key="3">
    <source>
        <dbReference type="ARBA" id="ARBA00022741"/>
    </source>
</evidence>
<comment type="similarity">
    <text evidence="6">Belongs to the tRNA(Ile)-lysidine synthase family.</text>
</comment>
<protein>
    <recommendedName>
        <fullName evidence="6">tRNA(Ile)-lysidine synthase</fullName>
        <ecNumber evidence="6">6.3.4.19</ecNumber>
    </recommendedName>
    <alternativeName>
        <fullName evidence="6">tRNA(Ile)-2-lysyl-cytidine synthase</fullName>
    </alternativeName>
    <alternativeName>
        <fullName evidence="6">tRNA(Ile)-lysidine synthetase</fullName>
    </alternativeName>
</protein>